<accession>A0A0F9ARX1</accession>
<dbReference type="EMBL" id="LAZR01041307">
    <property type="protein sequence ID" value="KKL12319.1"/>
    <property type="molecule type" value="Genomic_DNA"/>
</dbReference>
<evidence type="ECO:0000313" key="1">
    <source>
        <dbReference type="EMBL" id="KKL12319.1"/>
    </source>
</evidence>
<name>A0A0F9ARX1_9ZZZZ</name>
<dbReference type="AlphaFoldDB" id="A0A0F9ARX1"/>
<organism evidence="1">
    <name type="scientific">marine sediment metagenome</name>
    <dbReference type="NCBI Taxonomy" id="412755"/>
    <lineage>
        <taxon>unclassified sequences</taxon>
        <taxon>metagenomes</taxon>
        <taxon>ecological metagenomes</taxon>
    </lineage>
</organism>
<proteinExistence type="predicted"/>
<comment type="caution">
    <text evidence="1">The sequence shown here is derived from an EMBL/GenBank/DDBJ whole genome shotgun (WGS) entry which is preliminary data.</text>
</comment>
<feature type="non-terminal residue" evidence="1">
    <location>
        <position position="1"/>
    </location>
</feature>
<gene>
    <name evidence="1" type="ORF">LCGC14_2536930</name>
</gene>
<sequence>YRRGRRRVLRWQEANPCVNCGGNAEIHFIGPTPTRSGNYRLECIRCEICFGMGNDTITQAIEVWNEANAK</sequence>
<reference evidence="1" key="1">
    <citation type="journal article" date="2015" name="Nature">
        <title>Complex archaea that bridge the gap between prokaryotes and eukaryotes.</title>
        <authorList>
            <person name="Spang A."/>
            <person name="Saw J.H."/>
            <person name="Jorgensen S.L."/>
            <person name="Zaremba-Niedzwiedzka K."/>
            <person name="Martijn J."/>
            <person name="Lind A.E."/>
            <person name="van Eijk R."/>
            <person name="Schleper C."/>
            <person name="Guy L."/>
            <person name="Ettema T.J."/>
        </authorList>
    </citation>
    <scope>NUCLEOTIDE SEQUENCE</scope>
</reference>
<protein>
    <submittedName>
        <fullName evidence="1">Uncharacterized protein</fullName>
    </submittedName>
</protein>